<dbReference type="RefSeq" id="WP_272461202.1">
    <property type="nucleotide sequence ID" value="NZ_JAPFQL010000014.1"/>
</dbReference>
<feature type="transmembrane region" description="Helical" evidence="7">
    <location>
        <begin position="12"/>
        <end position="33"/>
    </location>
</feature>
<evidence type="ECO:0000313" key="9">
    <source>
        <dbReference type="EMBL" id="MDC5696626.1"/>
    </source>
</evidence>
<dbReference type="InterPro" id="IPR000515">
    <property type="entry name" value="MetI-like"/>
</dbReference>
<evidence type="ECO:0000313" key="10">
    <source>
        <dbReference type="Proteomes" id="UP001150259"/>
    </source>
</evidence>
<feature type="transmembrane region" description="Helical" evidence="7">
    <location>
        <begin position="257"/>
        <end position="283"/>
    </location>
</feature>
<proteinExistence type="inferred from homology"/>
<keyword evidence="4 7" id="KW-0812">Transmembrane</keyword>
<gene>
    <name evidence="9" type="ORF">OO014_05105</name>
</gene>
<dbReference type="InterPro" id="IPR035906">
    <property type="entry name" value="MetI-like_sf"/>
</dbReference>
<feature type="transmembrane region" description="Helical" evidence="7">
    <location>
        <begin position="200"/>
        <end position="221"/>
    </location>
</feature>
<evidence type="ECO:0000256" key="1">
    <source>
        <dbReference type="ARBA" id="ARBA00004651"/>
    </source>
</evidence>
<accession>A0ABT5GFG0</accession>
<sequence length="336" mass="36218">MGRYVIRRVLQFIPTVLGTMFLLHYLTSLGIQLTGNPVRALFGDRTPTPAMMAALSERLNLNDPCLTQTGNPCIGLFGERLVNIAQWDFGISLTGQREVTDIIGAALPYTIRIALIGFVFEAFVGILAGVLAGLRSGGFLDYFVKISTTLIIAVPIFVLGIVIREFVAVKFGNQLRADPNFPEIISRGFLAAGYKPDYPWASLFIPGLVLGATSLAVTARLTRTSMVENVRADYVRTARAKGLMPRRITGVHTLRNSLIPVVTSLGVDLGVLMGGAVVTETIFNVPGIGRVAAQSARTGDASVVIGIVTLAALIFLVANLLVDILYAVLDPRIRYE</sequence>
<organism evidence="9 10">
    <name type="scientific">Intrasporangium calvum</name>
    <dbReference type="NCBI Taxonomy" id="53358"/>
    <lineage>
        <taxon>Bacteria</taxon>
        <taxon>Bacillati</taxon>
        <taxon>Actinomycetota</taxon>
        <taxon>Actinomycetes</taxon>
        <taxon>Micrococcales</taxon>
        <taxon>Intrasporangiaceae</taxon>
        <taxon>Intrasporangium</taxon>
    </lineage>
</organism>
<feature type="transmembrane region" description="Helical" evidence="7">
    <location>
        <begin position="303"/>
        <end position="329"/>
    </location>
</feature>
<evidence type="ECO:0000256" key="2">
    <source>
        <dbReference type="ARBA" id="ARBA00022448"/>
    </source>
</evidence>
<dbReference type="PANTHER" id="PTHR43163">
    <property type="entry name" value="DIPEPTIDE TRANSPORT SYSTEM PERMEASE PROTEIN DPPB-RELATED"/>
    <property type="match status" value="1"/>
</dbReference>
<evidence type="ECO:0000256" key="7">
    <source>
        <dbReference type="RuleBase" id="RU363032"/>
    </source>
</evidence>
<feature type="transmembrane region" description="Helical" evidence="7">
    <location>
        <begin position="142"/>
        <end position="163"/>
    </location>
</feature>
<keyword evidence="2 7" id="KW-0813">Transport</keyword>
<dbReference type="Gene3D" id="1.10.3720.10">
    <property type="entry name" value="MetI-like"/>
    <property type="match status" value="1"/>
</dbReference>
<keyword evidence="6 7" id="KW-0472">Membrane</keyword>
<reference evidence="9 10" key="1">
    <citation type="submission" date="2022-11" db="EMBL/GenBank/DDBJ databases">
        <title>Anaerobic phenanthrene biodegradation by a DNRA strain PheN6.</title>
        <authorList>
            <person name="Zhang Z."/>
        </authorList>
    </citation>
    <scope>NUCLEOTIDE SEQUENCE [LARGE SCALE GENOMIC DNA]</scope>
    <source>
        <strain evidence="9 10">PheN6</strain>
    </source>
</reference>
<dbReference type="CDD" id="cd06261">
    <property type="entry name" value="TM_PBP2"/>
    <property type="match status" value="1"/>
</dbReference>
<comment type="caution">
    <text evidence="9">The sequence shown here is derived from an EMBL/GenBank/DDBJ whole genome shotgun (WGS) entry which is preliminary data.</text>
</comment>
<dbReference type="SUPFAM" id="SSF161098">
    <property type="entry name" value="MetI-like"/>
    <property type="match status" value="1"/>
</dbReference>
<dbReference type="Pfam" id="PF00528">
    <property type="entry name" value="BPD_transp_1"/>
    <property type="match status" value="1"/>
</dbReference>
<evidence type="ECO:0000256" key="6">
    <source>
        <dbReference type="ARBA" id="ARBA00023136"/>
    </source>
</evidence>
<protein>
    <submittedName>
        <fullName evidence="9">ABC transporter permease</fullName>
    </submittedName>
</protein>
<keyword evidence="3" id="KW-1003">Cell membrane</keyword>
<keyword evidence="5 7" id="KW-1133">Transmembrane helix</keyword>
<evidence type="ECO:0000256" key="4">
    <source>
        <dbReference type="ARBA" id="ARBA00022692"/>
    </source>
</evidence>
<evidence type="ECO:0000259" key="8">
    <source>
        <dbReference type="PROSITE" id="PS50928"/>
    </source>
</evidence>
<dbReference type="PROSITE" id="PS50928">
    <property type="entry name" value="ABC_TM1"/>
    <property type="match status" value="1"/>
</dbReference>
<feature type="domain" description="ABC transmembrane type-1" evidence="8">
    <location>
        <begin position="107"/>
        <end position="326"/>
    </location>
</feature>
<name>A0ABT5GFG0_9MICO</name>
<comment type="subcellular location">
    <subcellularLocation>
        <location evidence="1 7">Cell membrane</location>
        <topology evidence="1 7">Multi-pass membrane protein</topology>
    </subcellularLocation>
</comment>
<dbReference type="PANTHER" id="PTHR43163:SF7">
    <property type="entry name" value="DIPEPTIDE-TRANSPORT INTEGRAL MEMBRANE PROTEIN ABC TRANSPORTER DPPB-RELATED"/>
    <property type="match status" value="1"/>
</dbReference>
<evidence type="ECO:0000256" key="5">
    <source>
        <dbReference type="ARBA" id="ARBA00022989"/>
    </source>
</evidence>
<keyword evidence="10" id="KW-1185">Reference proteome</keyword>
<feature type="transmembrane region" description="Helical" evidence="7">
    <location>
        <begin position="109"/>
        <end position="130"/>
    </location>
</feature>
<dbReference type="EMBL" id="JAPFQL010000014">
    <property type="protein sequence ID" value="MDC5696626.1"/>
    <property type="molecule type" value="Genomic_DNA"/>
</dbReference>
<evidence type="ECO:0000256" key="3">
    <source>
        <dbReference type="ARBA" id="ARBA00022475"/>
    </source>
</evidence>
<dbReference type="Proteomes" id="UP001150259">
    <property type="component" value="Unassembled WGS sequence"/>
</dbReference>
<comment type="similarity">
    <text evidence="7">Belongs to the binding-protein-dependent transport system permease family.</text>
</comment>